<keyword evidence="4" id="KW-0560">Oxidoreductase</keyword>
<dbReference type="InterPro" id="IPR036208">
    <property type="entry name" value="VHL_sf"/>
</dbReference>
<dbReference type="Pfam" id="PF13640">
    <property type="entry name" value="2OG-FeII_Oxy_3"/>
    <property type="match status" value="1"/>
</dbReference>
<keyword evidence="3" id="KW-0223">Dioxygenase</keyword>
<accession>A0A7S4A760</accession>
<evidence type="ECO:0000313" key="9">
    <source>
        <dbReference type="EMBL" id="CAH0371680.1"/>
    </source>
</evidence>
<dbReference type="Gene3D" id="2.60.40.780">
    <property type="entry name" value="von Hippel-Lindau disease tumour suppressor, beta domain"/>
    <property type="match status" value="1"/>
</dbReference>
<feature type="domain" description="Fe2OG dioxygenase" evidence="7">
    <location>
        <begin position="548"/>
        <end position="707"/>
    </location>
</feature>
<dbReference type="InterPro" id="IPR045054">
    <property type="entry name" value="P4HA-like"/>
</dbReference>
<feature type="signal peptide" evidence="6">
    <location>
        <begin position="1"/>
        <end position="22"/>
    </location>
</feature>
<evidence type="ECO:0000256" key="3">
    <source>
        <dbReference type="ARBA" id="ARBA00022964"/>
    </source>
</evidence>
<dbReference type="InterPro" id="IPR006620">
    <property type="entry name" value="Pro_4_hyd_alph"/>
</dbReference>
<dbReference type="GO" id="GO:0005783">
    <property type="term" value="C:endoplasmic reticulum"/>
    <property type="evidence" value="ECO:0007669"/>
    <property type="project" value="TreeGrafter"/>
</dbReference>
<keyword evidence="2" id="KW-0479">Metal-binding</keyword>
<sequence>MRRLLIGVVLASASALWPFSSSEKQDPPTPHPDAVPVAQQTALPRLSNYDAVDEAFAEGGALVDEGEIVLDVDTASKAAAGFVSGEQWPSYVAATDVEPAAFVLKGTNWSDQAPESVVKAARVASQALEKRKEALTKALAKKPGLSQLEKRTSKPRIFGEVHVALHEASSKTKRCFAVGEGDRDVDGVALTAVHAISLSGAPVTVSSFGSKSQQWRAAELAPSDVFIEGGAPLPILTNGRLQASSHKVVTEESNDILTIAVLWYMDGDLEPVNTVEWQTTDGPIIKIDKYGPPAYPSNLQECSTLEARSLRIRARLNGDFGSAYVGHATRPCDYDTFDDFLEVACEKASVETIGRSDLAGDATGSALSKADEATCLAADGARAFDARGNRLRSIDDLLRLARSQPGVVGYPAHFITNDNSWDSRAAADVWVVPATVHFVWPTVRTGHVTRTELRDEITGADAGHSSVITTLSMRPQVFRISQFMLEHECEAIIERNRPRIKPSEVGLVGRAGDRTRTSTNAWDTSSPTARDVIGRAFRLLKIDAQRKLEDGLQVLHYDKTQWYKPHVDYFTQRNAGGGGADEDAFSNAVPIERNGTNRFATVFLYLNDAAKGGETVFPLSDTHSTYNGGRLTTPGTNRTVGFIRDSDAAWVCNGESEALRVVPRTGDSVLFYSQRGDASLDGYSLHGSCPMIEGEKWAANLWVWNRPRDEIDRAKSKARGSNGLSVVFKNTGSDEVELFWADGSDLALQGKIAPGQSVDVNTYASHRFVAKAKGVDLGSYVMKRGMDPVVRIGG</sequence>
<evidence type="ECO:0000313" key="10">
    <source>
        <dbReference type="Proteomes" id="UP000789595"/>
    </source>
</evidence>
<evidence type="ECO:0000259" key="7">
    <source>
        <dbReference type="PROSITE" id="PS51471"/>
    </source>
</evidence>
<keyword evidence="5" id="KW-0408">Iron</keyword>
<feature type="chain" id="PRO_5035593987" description="Fe2OG dioxygenase domain-containing protein" evidence="6">
    <location>
        <begin position="23"/>
        <end position="794"/>
    </location>
</feature>
<evidence type="ECO:0000256" key="1">
    <source>
        <dbReference type="ARBA" id="ARBA00001961"/>
    </source>
</evidence>
<dbReference type="GO" id="GO:0005506">
    <property type="term" value="F:iron ion binding"/>
    <property type="evidence" value="ECO:0007669"/>
    <property type="project" value="InterPro"/>
</dbReference>
<dbReference type="SMART" id="SM00702">
    <property type="entry name" value="P4Hc"/>
    <property type="match status" value="1"/>
</dbReference>
<dbReference type="EMBL" id="CAKKNE010000003">
    <property type="protein sequence ID" value="CAH0371680.1"/>
    <property type="molecule type" value="Genomic_DNA"/>
</dbReference>
<gene>
    <name evidence="8" type="ORF">PCAL00307_LOCUS21161</name>
    <name evidence="9" type="ORF">PECAL_3P16320</name>
</gene>
<dbReference type="GO" id="GO:0004656">
    <property type="term" value="F:procollagen-proline 4-dioxygenase activity"/>
    <property type="evidence" value="ECO:0007669"/>
    <property type="project" value="TreeGrafter"/>
</dbReference>
<evidence type="ECO:0000313" key="8">
    <source>
        <dbReference type="EMBL" id="CAE0705712.1"/>
    </source>
</evidence>
<reference evidence="8" key="1">
    <citation type="submission" date="2021-01" db="EMBL/GenBank/DDBJ databases">
        <authorList>
            <person name="Corre E."/>
            <person name="Pelletier E."/>
            <person name="Niang G."/>
            <person name="Scheremetjew M."/>
            <person name="Finn R."/>
            <person name="Kale V."/>
            <person name="Holt S."/>
            <person name="Cochrane G."/>
            <person name="Meng A."/>
            <person name="Brown T."/>
            <person name="Cohen L."/>
        </authorList>
    </citation>
    <scope>NUCLEOTIDE SEQUENCE</scope>
    <source>
        <strain evidence="8">CCMP1756</strain>
    </source>
</reference>
<dbReference type="InterPro" id="IPR044862">
    <property type="entry name" value="Pro_4_hyd_alph_FE2OG_OXY"/>
</dbReference>
<evidence type="ECO:0000256" key="5">
    <source>
        <dbReference type="ARBA" id="ARBA00023004"/>
    </source>
</evidence>
<dbReference type="GO" id="GO:0031418">
    <property type="term" value="F:L-ascorbic acid binding"/>
    <property type="evidence" value="ECO:0007669"/>
    <property type="project" value="InterPro"/>
</dbReference>
<evidence type="ECO:0000256" key="2">
    <source>
        <dbReference type="ARBA" id="ARBA00022723"/>
    </source>
</evidence>
<dbReference type="SUPFAM" id="SSF49468">
    <property type="entry name" value="VHL"/>
    <property type="match status" value="1"/>
</dbReference>
<dbReference type="AlphaFoldDB" id="A0A7S4A760"/>
<dbReference type="PANTHER" id="PTHR10869:SF226">
    <property type="entry name" value="PROLYL 4-HYDROXYLASE ALPHA SUBUNIT DOMAIN-CONTAINING PROTEIN"/>
    <property type="match status" value="1"/>
</dbReference>
<dbReference type="InterPro" id="IPR005123">
    <property type="entry name" value="Oxoglu/Fe-dep_dioxygenase_dom"/>
</dbReference>
<name>A0A7S4A760_9STRA</name>
<dbReference type="PROSITE" id="PS51471">
    <property type="entry name" value="FE2OG_OXY"/>
    <property type="match status" value="1"/>
</dbReference>
<keyword evidence="6" id="KW-0732">Signal</keyword>
<dbReference type="PANTHER" id="PTHR10869">
    <property type="entry name" value="PROLYL 4-HYDROXYLASE ALPHA SUBUNIT"/>
    <property type="match status" value="1"/>
</dbReference>
<organism evidence="8">
    <name type="scientific">Pelagomonas calceolata</name>
    <dbReference type="NCBI Taxonomy" id="35677"/>
    <lineage>
        <taxon>Eukaryota</taxon>
        <taxon>Sar</taxon>
        <taxon>Stramenopiles</taxon>
        <taxon>Ochrophyta</taxon>
        <taxon>Pelagophyceae</taxon>
        <taxon>Pelagomonadales</taxon>
        <taxon>Pelagomonadaceae</taxon>
        <taxon>Pelagomonas</taxon>
    </lineage>
</organism>
<comment type="cofactor">
    <cofactor evidence="1">
        <name>L-ascorbate</name>
        <dbReference type="ChEBI" id="CHEBI:38290"/>
    </cofactor>
</comment>
<dbReference type="OrthoDB" id="420380at2759"/>
<evidence type="ECO:0000256" key="4">
    <source>
        <dbReference type="ARBA" id="ARBA00023002"/>
    </source>
</evidence>
<reference evidence="9" key="2">
    <citation type="submission" date="2021-11" db="EMBL/GenBank/DDBJ databases">
        <authorList>
            <consortium name="Genoscope - CEA"/>
            <person name="William W."/>
        </authorList>
    </citation>
    <scope>NUCLEOTIDE SEQUENCE</scope>
</reference>
<dbReference type="Proteomes" id="UP000789595">
    <property type="component" value="Unassembled WGS sequence"/>
</dbReference>
<dbReference type="Gene3D" id="2.60.120.620">
    <property type="entry name" value="q2cbj1_9rhob like domain"/>
    <property type="match status" value="1"/>
</dbReference>
<keyword evidence="10" id="KW-1185">Reference proteome</keyword>
<protein>
    <recommendedName>
        <fullName evidence="7">Fe2OG dioxygenase domain-containing protein</fullName>
    </recommendedName>
</protein>
<evidence type="ECO:0000256" key="6">
    <source>
        <dbReference type="SAM" id="SignalP"/>
    </source>
</evidence>
<dbReference type="InterPro" id="IPR037140">
    <property type="entry name" value="VHL_beta_dom_sf"/>
</dbReference>
<proteinExistence type="predicted"/>
<dbReference type="EMBL" id="HBIW01024545">
    <property type="protein sequence ID" value="CAE0705712.1"/>
    <property type="molecule type" value="Transcribed_RNA"/>
</dbReference>